<accession>A0A5V6NMB3</accession>
<sequence length="62" mass="6820">TKKTGKSGRVNIPEQPHAGAAEISRPSGKDEKKPRPVFRKKYGLFISTGYPVMFYGTAQRPG</sequence>
<proteinExistence type="predicted"/>
<protein>
    <submittedName>
        <fullName evidence="3">Uncharacterized protein</fullName>
    </submittedName>
</protein>
<keyword evidence="2" id="KW-0472">Membrane</keyword>
<feature type="region of interest" description="Disordered" evidence="1">
    <location>
        <begin position="1"/>
        <end position="36"/>
    </location>
</feature>
<feature type="non-terminal residue" evidence="3">
    <location>
        <position position="1"/>
    </location>
</feature>
<feature type="transmembrane region" description="Helical" evidence="2">
    <location>
        <begin position="42"/>
        <end position="58"/>
    </location>
</feature>
<keyword evidence="2" id="KW-0812">Transmembrane</keyword>
<keyword evidence="2" id="KW-1133">Transmembrane helix</keyword>
<name>A0A5V6NMB3_SALET</name>
<dbReference type="AlphaFoldDB" id="A0A5V6NMB3"/>
<comment type="caution">
    <text evidence="3">The sequence shown here is derived from an EMBL/GenBank/DDBJ whole genome shotgun (WGS) entry which is preliminary data.</text>
</comment>
<evidence type="ECO:0000313" key="3">
    <source>
        <dbReference type="EMBL" id="EBU8137072.1"/>
    </source>
</evidence>
<dbReference type="EMBL" id="AAHDIV010000096">
    <property type="protein sequence ID" value="EBU8137072.1"/>
    <property type="molecule type" value="Genomic_DNA"/>
</dbReference>
<dbReference type="Proteomes" id="UP000839895">
    <property type="component" value="Unassembled WGS sequence"/>
</dbReference>
<gene>
    <name evidence="3" type="ORF">DLM27_26230</name>
</gene>
<evidence type="ECO:0000256" key="2">
    <source>
        <dbReference type="SAM" id="Phobius"/>
    </source>
</evidence>
<evidence type="ECO:0000256" key="1">
    <source>
        <dbReference type="SAM" id="MobiDB-lite"/>
    </source>
</evidence>
<reference evidence="3" key="1">
    <citation type="submission" date="2018-05" db="EMBL/GenBank/DDBJ databases">
        <authorList>
            <person name="Ashton P.M."/>
            <person name="Dallman T."/>
            <person name="Nair S."/>
            <person name="De Pinna E."/>
            <person name="Peters T."/>
            <person name="Grant K."/>
        </authorList>
    </citation>
    <scope>NUCLEOTIDE SEQUENCE [LARGE SCALE GENOMIC DNA]</scope>
    <source>
        <strain evidence="3">127535</strain>
    </source>
</reference>
<organism evidence="3">
    <name type="scientific">Salmonella enterica subsp. enterica serovar Poona</name>
    <dbReference type="NCBI Taxonomy" id="436295"/>
    <lineage>
        <taxon>Bacteria</taxon>
        <taxon>Pseudomonadati</taxon>
        <taxon>Pseudomonadota</taxon>
        <taxon>Gammaproteobacteria</taxon>
        <taxon>Enterobacterales</taxon>
        <taxon>Enterobacteriaceae</taxon>
        <taxon>Salmonella</taxon>
    </lineage>
</organism>